<keyword evidence="2 5" id="KW-0812">Transmembrane</keyword>
<comment type="caution">
    <text evidence="7">The sequence shown here is derived from an EMBL/GenBank/DDBJ whole genome shotgun (WGS) entry which is preliminary data.</text>
</comment>
<accession>A0ABQ4PZ36</accession>
<dbReference type="PROSITE" id="PS50850">
    <property type="entry name" value="MFS"/>
    <property type="match status" value="1"/>
</dbReference>
<keyword evidence="4 5" id="KW-0472">Membrane</keyword>
<evidence type="ECO:0000313" key="8">
    <source>
        <dbReference type="Proteomes" id="UP000887222"/>
    </source>
</evidence>
<dbReference type="InterPro" id="IPR036259">
    <property type="entry name" value="MFS_trans_sf"/>
</dbReference>
<feature type="transmembrane region" description="Helical" evidence="5">
    <location>
        <begin position="316"/>
        <end position="340"/>
    </location>
</feature>
<dbReference type="Gene3D" id="1.20.1720.10">
    <property type="entry name" value="Multidrug resistance protein D"/>
    <property type="match status" value="1"/>
</dbReference>
<proteinExistence type="predicted"/>
<gene>
    <name evidence="7" type="ORF">NCCP691_01750</name>
</gene>
<organism evidence="7 8">
    <name type="scientific">Noviherbaspirillum aridicola</name>
    <dbReference type="NCBI Taxonomy" id="2849687"/>
    <lineage>
        <taxon>Bacteria</taxon>
        <taxon>Pseudomonadati</taxon>
        <taxon>Pseudomonadota</taxon>
        <taxon>Betaproteobacteria</taxon>
        <taxon>Burkholderiales</taxon>
        <taxon>Oxalobacteraceae</taxon>
        <taxon>Noviherbaspirillum</taxon>
    </lineage>
</organism>
<feature type="transmembrane region" description="Helical" evidence="5">
    <location>
        <begin position="147"/>
        <end position="169"/>
    </location>
</feature>
<feature type="transmembrane region" description="Helical" evidence="5">
    <location>
        <begin position="113"/>
        <end position="138"/>
    </location>
</feature>
<dbReference type="RefSeq" id="WP_220806346.1">
    <property type="nucleotide sequence ID" value="NZ_BPMK01000001.1"/>
</dbReference>
<keyword evidence="3 5" id="KW-1133">Transmembrane helix</keyword>
<feature type="transmembrane region" description="Helical" evidence="5">
    <location>
        <begin position="237"/>
        <end position="257"/>
    </location>
</feature>
<evidence type="ECO:0000256" key="5">
    <source>
        <dbReference type="SAM" id="Phobius"/>
    </source>
</evidence>
<evidence type="ECO:0000313" key="7">
    <source>
        <dbReference type="EMBL" id="GIZ50161.1"/>
    </source>
</evidence>
<evidence type="ECO:0000256" key="4">
    <source>
        <dbReference type="ARBA" id="ARBA00023136"/>
    </source>
</evidence>
<feature type="transmembrane region" description="Helical" evidence="5">
    <location>
        <begin position="88"/>
        <end position="107"/>
    </location>
</feature>
<comment type="subcellular location">
    <subcellularLocation>
        <location evidence="1">Membrane</location>
        <topology evidence="1">Multi-pass membrane protein</topology>
    </subcellularLocation>
</comment>
<feature type="transmembrane region" description="Helical" evidence="5">
    <location>
        <begin position="57"/>
        <end position="76"/>
    </location>
</feature>
<reference evidence="7 8" key="1">
    <citation type="journal article" date="2022" name="Int. J. Syst. Evol. Microbiol.">
        <title>Noviherbaspirillum aridicola sp. nov., isolated from an arid soil in Pakistan.</title>
        <authorList>
            <person name="Khan I.U."/>
            <person name="Saqib M."/>
            <person name="Amin A."/>
            <person name="Hussain F."/>
            <person name="Li L."/>
            <person name="Liu Y.H."/>
            <person name="Fang B.Z."/>
            <person name="Ahmed I."/>
            <person name="Li W.J."/>
        </authorList>
    </citation>
    <scope>NUCLEOTIDE SEQUENCE [LARGE SCALE GENOMIC DNA]</scope>
    <source>
        <strain evidence="7 8">NCCP-691</strain>
    </source>
</reference>
<dbReference type="InterPro" id="IPR011701">
    <property type="entry name" value="MFS"/>
</dbReference>
<dbReference type="PANTHER" id="PTHR42718:SF39">
    <property type="entry name" value="ACTINORHODIN TRANSPORTER-RELATED"/>
    <property type="match status" value="1"/>
</dbReference>
<dbReference type="Gene3D" id="1.20.1250.20">
    <property type="entry name" value="MFS general substrate transporter like domains"/>
    <property type="match status" value="1"/>
</dbReference>
<feature type="transmembrane region" description="Helical" evidence="5">
    <location>
        <begin position="352"/>
        <end position="370"/>
    </location>
</feature>
<dbReference type="InterPro" id="IPR020846">
    <property type="entry name" value="MFS_dom"/>
</dbReference>
<feature type="transmembrane region" description="Helical" evidence="5">
    <location>
        <begin position="21"/>
        <end position="45"/>
    </location>
</feature>
<feature type="transmembrane region" description="Helical" evidence="5">
    <location>
        <begin position="376"/>
        <end position="402"/>
    </location>
</feature>
<feature type="domain" description="Major facilitator superfamily (MFS) profile" evidence="6">
    <location>
        <begin position="22"/>
        <end position="478"/>
    </location>
</feature>
<feature type="transmembrane region" description="Helical" evidence="5">
    <location>
        <begin position="414"/>
        <end position="435"/>
    </location>
</feature>
<feature type="transmembrane region" description="Helical" evidence="5">
    <location>
        <begin position="175"/>
        <end position="199"/>
    </location>
</feature>
<dbReference type="PANTHER" id="PTHR42718">
    <property type="entry name" value="MAJOR FACILITATOR SUPERFAMILY MULTIDRUG TRANSPORTER MFSC"/>
    <property type="match status" value="1"/>
</dbReference>
<protein>
    <submittedName>
        <fullName evidence="7">MFS transporter</fullName>
    </submittedName>
</protein>
<feature type="transmembrane region" description="Helical" evidence="5">
    <location>
        <begin position="447"/>
        <end position="469"/>
    </location>
</feature>
<evidence type="ECO:0000256" key="2">
    <source>
        <dbReference type="ARBA" id="ARBA00022692"/>
    </source>
</evidence>
<evidence type="ECO:0000256" key="1">
    <source>
        <dbReference type="ARBA" id="ARBA00004141"/>
    </source>
</evidence>
<sequence>MRISEANAALPAGRSRLRWWLTLPVLLSGTFLVTLDFFIVNVALAAMSADLNASTAMIEWVVAGYGLANAAGLITGGRLGDLYGRRRVLLSGFALFTLASIGCGLAPNVEFLIAARLLQGLGGALLQPQVLAILGIVFEGEDRARAFAWYGIVLGLAATAGQLIGGALIEADWAGLGWRTCFLINIPVGCLAIGLARRAIPALPGSGGRQLDLAGAALSTLALSAVLLPLIEGRELGWPAWSWACLAAAPVLLLLFLRHQRRSELRGGDPLIPTALTRNLTFMIGLSTVLLFYAGNASFYFVLAQYLQMEMGMAPFASGAMFSVLASGFFAASLASARLAKLLGPRSLPPGGLVLALGHGAQFLVVSVPGGPDPSVMGAVLLVEGIGVGMVMAPLVATVLAGLPAQQAGVASGILAMVQQMGNSVGVALISILFYRQAGGASDVVDFAPGFSASLVYLCAVAAAVTVMARRLVARLARPG</sequence>
<feature type="transmembrane region" description="Helical" evidence="5">
    <location>
        <begin position="280"/>
        <end position="304"/>
    </location>
</feature>
<dbReference type="SUPFAM" id="SSF103473">
    <property type="entry name" value="MFS general substrate transporter"/>
    <property type="match status" value="2"/>
</dbReference>
<dbReference type="Pfam" id="PF07690">
    <property type="entry name" value="MFS_1"/>
    <property type="match status" value="1"/>
</dbReference>
<evidence type="ECO:0000259" key="6">
    <source>
        <dbReference type="PROSITE" id="PS50850"/>
    </source>
</evidence>
<dbReference type="CDD" id="cd17321">
    <property type="entry name" value="MFS_MMR_MDR_like"/>
    <property type="match status" value="1"/>
</dbReference>
<feature type="transmembrane region" description="Helical" evidence="5">
    <location>
        <begin position="211"/>
        <end position="231"/>
    </location>
</feature>
<dbReference type="Proteomes" id="UP000887222">
    <property type="component" value="Unassembled WGS sequence"/>
</dbReference>
<evidence type="ECO:0000256" key="3">
    <source>
        <dbReference type="ARBA" id="ARBA00022989"/>
    </source>
</evidence>
<keyword evidence="8" id="KW-1185">Reference proteome</keyword>
<name>A0ABQ4PZ36_9BURK</name>
<dbReference type="EMBL" id="BPMK01000001">
    <property type="protein sequence ID" value="GIZ50161.1"/>
    <property type="molecule type" value="Genomic_DNA"/>
</dbReference>